<accession>A0A561BU38</accession>
<keyword evidence="2" id="KW-0418">Kinase</keyword>
<keyword evidence="2" id="KW-0808">Transferase</keyword>
<dbReference type="AlphaFoldDB" id="A0A561BU38"/>
<name>A0A561BU38_9ACTN</name>
<dbReference type="Gene3D" id="3.40.50.300">
    <property type="entry name" value="P-loop containing nucleotide triphosphate hydrolases"/>
    <property type="match status" value="1"/>
</dbReference>
<organism evidence="2 3">
    <name type="scientific">Kribbella amoyensis</name>
    <dbReference type="NCBI Taxonomy" id="996641"/>
    <lineage>
        <taxon>Bacteria</taxon>
        <taxon>Bacillati</taxon>
        <taxon>Actinomycetota</taxon>
        <taxon>Actinomycetes</taxon>
        <taxon>Propionibacteriales</taxon>
        <taxon>Kribbellaceae</taxon>
        <taxon>Kribbella</taxon>
    </lineage>
</organism>
<keyword evidence="3" id="KW-1185">Reference proteome</keyword>
<dbReference type="GO" id="GO:0016301">
    <property type="term" value="F:kinase activity"/>
    <property type="evidence" value="ECO:0007669"/>
    <property type="project" value="UniProtKB-KW"/>
</dbReference>
<dbReference type="Proteomes" id="UP000318380">
    <property type="component" value="Unassembled WGS sequence"/>
</dbReference>
<dbReference type="EMBL" id="VIVK01000001">
    <property type="protein sequence ID" value="TWD82358.1"/>
    <property type="molecule type" value="Genomic_DNA"/>
</dbReference>
<dbReference type="InterPro" id="IPR006083">
    <property type="entry name" value="PRK/URK"/>
</dbReference>
<dbReference type="InterPro" id="IPR027417">
    <property type="entry name" value="P-loop_NTPase"/>
</dbReference>
<proteinExistence type="predicted"/>
<dbReference type="RefSeq" id="WP_238334874.1">
    <property type="nucleotide sequence ID" value="NZ_VIVK01000001.1"/>
</dbReference>
<dbReference type="GO" id="GO:0005524">
    <property type="term" value="F:ATP binding"/>
    <property type="evidence" value="ECO:0007669"/>
    <property type="project" value="InterPro"/>
</dbReference>
<evidence type="ECO:0000313" key="2">
    <source>
        <dbReference type="EMBL" id="TWD82358.1"/>
    </source>
</evidence>
<protein>
    <submittedName>
        <fullName evidence="2">Uridine kinase</fullName>
    </submittedName>
</protein>
<evidence type="ECO:0000259" key="1">
    <source>
        <dbReference type="Pfam" id="PF00485"/>
    </source>
</evidence>
<evidence type="ECO:0000313" key="3">
    <source>
        <dbReference type="Proteomes" id="UP000318380"/>
    </source>
</evidence>
<gene>
    <name evidence="2" type="ORF">FB561_3488</name>
</gene>
<comment type="caution">
    <text evidence="2">The sequence shown here is derived from an EMBL/GenBank/DDBJ whole genome shotgun (WGS) entry which is preliminary data.</text>
</comment>
<dbReference type="Pfam" id="PF00485">
    <property type="entry name" value="PRK"/>
    <property type="match status" value="1"/>
</dbReference>
<sequence length="223" mass="25223">MMENSEQRAEVLRVVADAVPRSVAGEPVLVAVDGVDGAGKSVFGDQFAEVLRDAGHSVIRASVDDFHRPREHRYCRGRESPSGFWLDSFDYDRLRAELLDPLSPGGSGRYRTAVHEFATDRHLDEPWQSATRGAVLVLDGLFLHRDELRAYWDLSVFLAVPFAVTARRMAERDGTPADPDHPKLRRYVGAQRMYFESSRPLERADVVIDNSHWAEPVIIRRPE</sequence>
<feature type="domain" description="Phosphoribulokinase/uridine kinase" evidence="1">
    <location>
        <begin position="30"/>
        <end position="173"/>
    </location>
</feature>
<reference evidence="2 3" key="1">
    <citation type="submission" date="2019-06" db="EMBL/GenBank/DDBJ databases">
        <title>Sequencing the genomes of 1000 actinobacteria strains.</title>
        <authorList>
            <person name="Klenk H.-P."/>
        </authorList>
    </citation>
    <scope>NUCLEOTIDE SEQUENCE [LARGE SCALE GENOMIC DNA]</scope>
    <source>
        <strain evidence="2 3">DSM 24683</strain>
    </source>
</reference>
<dbReference type="SUPFAM" id="SSF52540">
    <property type="entry name" value="P-loop containing nucleoside triphosphate hydrolases"/>
    <property type="match status" value="1"/>
</dbReference>